<evidence type="ECO:0000259" key="13">
    <source>
        <dbReference type="Pfam" id="PF03763"/>
    </source>
</evidence>
<accession>A0A5N6N5X9</accession>
<comment type="subunit">
    <text evidence="4">Dimer of alpha and beta chains. A typical microtubule is a hollow water-filled tube with an outer diameter of 25 nm and an inner diameter of 15 nM. Alpha-beta heterodimers associate head-to-tail to form protofilaments running lengthwise along the microtubule wall with the beta-tubulin subunit facing the microtubule plus end conferring a structural polarity. Microtubules usually have 13 protofilaments but different protofilament numbers can be found in some organisms and specialized cells.</text>
</comment>
<dbReference type="GO" id="GO:0005874">
    <property type="term" value="C:microtubule"/>
    <property type="evidence" value="ECO:0007669"/>
    <property type="project" value="UniProtKB-KW"/>
</dbReference>
<feature type="compositionally biased region" description="Low complexity" evidence="12">
    <location>
        <begin position="1"/>
        <end position="15"/>
    </location>
</feature>
<evidence type="ECO:0000256" key="8">
    <source>
        <dbReference type="ARBA" id="ARBA00023134"/>
    </source>
</evidence>
<dbReference type="Pfam" id="PF03763">
    <property type="entry name" value="Remorin_C"/>
    <property type="match status" value="1"/>
</dbReference>
<keyword evidence="15" id="KW-1185">Reference proteome</keyword>
<keyword evidence="8" id="KW-0342">GTP-binding</keyword>
<evidence type="ECO:0000256" key="10">
    <source>
        <dbReference type="ARBA" id="ARBA00034296"/>
    </source>
</evidence>
<dbReference type="Gene3D" id="1.10.287.600">
    <property type="entry name" value="Helix hairpin bin"/>
    <property type="match status" value="1"/>
</dbReference>
<comment type="subcellular location">
    <subcellularLocation>
        <location evidence="1">Cytoplasm</location>
        <location evidence="1">Cytoskeleton</location>
    </subcellularLocation>
</comment>
<dbReference type="GO" id="GO:0005525">
    <property type="term" value="F:GTP binding"/>
    <property type="evidence" value="ECO:0007669"/>
    <property type="project" value="UniProtKB-KW"/>
</dbReference>
<evidence type="ECO:0000256" key="3">
    <source>
        <dbReference type="ARBA" id="ARBA00009636"/>
    </source>
</evidence>
<dbReference type="SUPFAM" id="SSF55307">
    <property type="entry name" value="Tubulin C-terminal domain-like"/>
    <property type="match status" value="1"/>
</dbReference>
<evidence type="ECO:0000256" key="11">
    <source>
        <dbReference type="SAM" id="Coils"/>
    </source>
</evidence>
<name>A0A5N6N5X9_9ASTR</name>
<proteinExistence type="inferred from homology"/>
<dbReference type="PANTHER" id="PTHR31775">
    <property type="entry name" value="OS02G0117200 PROTEIN"/>
    <property type="match status" value="1"/>
</dbReference>
<keyword evidence="6" id="KW-0493">Microtubule</keyword>
<comment type="similarity">
    <text evidence="2">Belongs to the remorin family.</text>
</comment>
<dbReference type="AlphaFoldDB" id="A0A5N6N5X9"/>
<feature type="coiled-coil region" evidence="11">
    <location>
        <begin position="70"/>
        <end position="112"/>
    </location>
</feature>
<keyword evidence="5" id="KW-0963">Cytoplasm</keyword>
<evidence type="ECO:0000256" key="9">
    <source>
        <dbReference type="ARBA" id="ARBA00023212"/>
    </source>
</evidence>
<organism evidence="14 15">
    <name type="scientific">Mikania micrantha</name>
    <name type="common">bitter vine</name>
    <dbReference type="NCBI Taxonomy" id="192012"/>
    <lineage>
        <taxon>Eukaryota</taxon>
        <taxon>Viridiplantae</taxon>
        <taxon>Streptophyta</taxon>
        <taxon>Embryophyta</taxon>
        <taxon>Tracheophyta</taxon>
        <taxon>Spermatophyta</taxon>
        <taxon>Magnoliopsida</taxon>
        <taxon>eudicotyledons</taxon>
        <taxon>Gunneridae</taxon>
        <taxon>Pentapetalae</taxon>
        <taxon>asterids</taxon>
        <taxon>campanulids</taxon>
        <taxon>Asterales</taxon>
        <taxon>Asteraceae</taxon>
        <taxon>Asteroideae</taxon>
        <taxon>Heliantheae alliance</taxon>
        <taxon>Eupatorieae</taxon>
        <taxon>Mikania</taxon>
    </lineage>
</organism>
<dbReference type="InterPro" id="IPR008280">
    <property type="entry name" value="Tub_FtsZ_C"/>
</dbReference>
<evidence type="ECO:0000256" key="1">
    <source>
        <dbReference type="ARBA" id="ARBA00004245"/>
    </source>
</evidence>
<dbReference type="FunFam" id="1.10.287.600:FF:000013">
    <property type="entry name" value="Tubulin beta chain"/>
    <property type="match status" value="1"/>
</dbReference>
<comment type="caution">
    <text evidence="14">The sequence shown here is derived from an EMBL/GenBank/DDBJ whole genome shotgun (WGS) entry which is preliminary data.</text>
</comment>
<dbReference type="PANTHER" id="PTHR31775:SF45">
    <property type="entry name" value="REMORIN-RELATED"/>
    <property type="match status" value="1"/>
</dbReference>
<evidence type="ECO:0000256" key="12">
    <source>
        <dbReference type="SAM" id="MobiDB-lite"/>
    </source>
</evidence>
<evidence type="ECO:0000256" key="6">
    <source>
        <dbReference type="ARBA" id="ARBA00022701"/>
    </source>
</evidence>
<keyword evidence="9" id="KW-0206">Cytoskeleton</keyword>
<dbReference type="Proteomes" id="UP000326396">
    <property type="component" value="Linkage Group LG3"/>
</dbReference>
<dbReference type="EMBL" id="SZYD01000013">
    <property type="protein sequence ID" value="KAD4384701.1"/>
    <property type="molecule type" value="Genomic_DNA"/>
</dbReference>
<dbReference type="OrthoDB" id="684343at2759"/>
<protein>
    <recommendedName>
        <fullName evidence="13">Remorin C-terminal domain-containing protein</fullName>
    </recommendedName>
</protein>
<evidence type="ECO:0000313" key="15">
    <source>
        <dbReference type="Proteomes" id="UP000326396"/>
    </source>
</evidence>
<feature type="domain" description="Remorin C-terminal" evidence="13">
    <location>
        <begin position="35"/>
        <end position="139"/>
    </location>
</feature>
<reference evidence="14 15" key="1">
    <citation type="submission" date="2019-05" db="EMBL/GenBank/DDBJ databases">
        <title>Mikania micrantha, genome provides insights into the molecular mechanism of rapid growth.</title>
        <authorList>
            <person name="Liu B."/>
        </authorList>
    </citation>
    <scope>NUCLEOTIDE SEQUENCE [LARGE SCALE GENOMIC DNA]</scope>
    <source>
        <strain evidence="14">NLD-2019</strain>
        <tissue evidence="14">Leaf</tissue>
    </source>
</reference>
<evidence type="ECO:0000256" key="5">
    <source>
        <dbReference type="ARBA" id="ARBA00022490"/>
    </source>
</evidence>
<sequence length="208" mass="23887">MYVATSPTEPKSSPAATPPPEKATPPRLEIVVTEKRIALIRAWEENEKTRADNKAYTKMSAIGAWENTKRAAIEAELKQIEEDIESEKAKQREKMKNKMAGIHKEAEEKRAAVLAKKGEDMIKVEEAAAKFHATATLPRRFFTSMLRGKLSTKEVDEQMISEKFWRVSEQFTAMFRRKAFLHWYTCEGMDEMEFTEAESNMNDLVSTY</sequence>
<evidence type="ECO:0000256" key="4">
    <source>
        <dbReference type="ARBA" id="ARBA00011747"/>
    </source>
</evidence>
<comment type="function">
    <text evidence="10">Tubulin is the major constituent of microtubules, a cylinder consisting of laterally associated linear protofilaments composed of alpha- and beta-tubulin heterodimers. Microtubules grow by the addition of GTP-tubulin dimers to the microtubule end, where a stabilizing cap forms. Below the cap, tubulin dimers are in GDP-bound state, owing to GTPase activity of alpha-tubulin.</text>
</comment>
<gene>
    <name evidence="14" type="ORF">E3N88_24869</name>
</gene>
<dbReference type="InterPro" id="IPR005516">
    <property type="entry name" value="Remorin_C"/>
</dbReference>
<evidence type="ECO:0000256" key="7">
    <source>
        <dbReference type="ARBA" id="ARBA00022741"/>
    </source>
</evidence>
<keyword evidence="7" id="KW-0547">Nucleotide-binding</keyword>
<dbReference type="InterPro" id="IPR023123">
    <property type="entry name" value="Tubulin_C"/>
</dbReference>
<comment type="similarity">
    <text evidence="3">Belongs to the tubulin family.</text>
</comment>
<evidence type="ECO:0000313" key="14">
    <source>
        <dbReference type="EMBL" id="KAD4384701.1"/>
    </source>
</evidence>
<keyword evidence="11" id="KW-0175">Coiled coil</keyword>
<evidence type="ECO:0000256" key="2">
    <source>
        <dbReference type="ARBA" id="ARBA00005711"/>
    </source>
</evidence>
<feature type="region of interest" description="Disordered" evidence="12">
    <location>
        <begin position="1"/>
        <end position="27"/>
    </location>
</feature>